<feature type="transmembrane region" description="Helical" evidence="1">
    <location>
        <begin position="382"/>
        <end position="405"/>
    </location>
</feature>
<protein>
    <recommendedName>
        <fullName evidence="5">Transmembrane protein</fullName>
    </recommendedName>
</protein>
<sequence>MLLVSPNRFLVSVNQRHQEREEPLLSVRPVSSFMQFPRPSITRASSQHAHSERKKRSSWIIFLNQNVYKLIPIHSVKVSTAFSRPSTERCRVPLFPVRESPSALTGRARILMSAHAQNSSDTSPSRCAAVRFPASARFFALILLLVSSPTLMNRVCMKGSVKRFGFSVGSRSPAPPHSPLVGRVVNLEGARLLFRRVFDNLAVVWSPLFEAGVLGRWGFLFLNQFGCVSPEIGWSNIYELAGQRWMEVPCCSPLPKAKDGVEPSFQDLQSDTFPLCYPAKPATSCAKVKRLFFLPRSLFFYICGWSTLYDRRRVTREEGTTSFSLAALLHFPFLIESRKPLHYWYRGQKVASSICSGKEHLEASFCLARKSLFRLPSLSPFWLIRFFLRASAWFAPFVLHFFVILRFSLRFSDSRDPTLISYLLKCQLHVLGGPSGRLHADRCLPGEIGAPETRYAVRPLKDSLAPRSIRSEPGLRTFSHRFLSPSHRQQSALIPWCGVKGRVPFLSCPKSGFILIGERLSRGKAKTDCYWLLCLSILLWPAWRHQRKTVISIRDYPRSGEKTECIPIDSKGERRTEWRMEADRLERGLVGREWLTVAYESGTPFFTLNSGLHRLNDTSRKQTTGRTRAGVDAREGTGAEATGIGQRVGRLGKRWLTLICLSTTMVVIIAMACTVACSMVPSLCCWPTTDR</sequence>
<keyword evidence="1" id="KW-0472">Membrane</keyword>
<evidence type="ECO:0008006" key="5">
    <source>
        <dbReference type="Google" id="ProtNLM"/>
    </source>
</evidence>
<dbReference type="AlphaFoldDB" id="A0AAN9KZ92"/>
<evidence type="ECO:0000313" key="3">
    <source>
        <dbReference type="EMBL" id="KAK7325820.1"/>
    </source>
</evidence>
<feature type="transmembrane region" description="Helical" evidence="1">
    <location>
        <begin position="655"/>
        <end position="681"/>
    </location>
</feature>
<accession>A0AAN9KZ92</accession>
<evidence type="ECO:0000313" key="2">
    <source>
        <dbReference type="EMBL" id="KAK7325736.1"/>
    </source>
</evidence>
<dbReference type="Proteomes" id="UP001374584">
    <property type="component" value="Unassembled WGS sequence"/>
</dbReference>
<dbReference type="EMBL" id="JAYMYR010000104">
    <property type="protein sequence ID" value="KAK7325820.1"/>
    <property type="molecule type" value="Genomic_DNA"/>
</dbReference>
<keyword evidence="1" id="KW-1133">Transmembrane helix</keyword>
<reference evidence="2 4" key="1">
    <citation type="submission" date="2024-01" db="EMBL/GenBank/DDBJ databases">
        <title>The genomes of 5 underutilized Papilionoideae crops provide insights into root nodulation and disease resistanc.</title>
        <authorList>
            <person name="Jiang F."/>
        </authorList>
    </citation>
    <scope>NUCLEOTIDE SEQUENCE [LARGE SCALE GENOMIC DNA]</scope>
    <source>
        <strain evidence="2">JINMINGXINNONG_FW02</strain>
        <tissue evidence="2">Leaves</tissue>
    </source>
</reference>
<organism evidence="2 4">
    <name type="scientific">Phaseolus coccineus</name>
    <name type="common">Scarlet runner bean</name>
    <name type="synonym">Phaseolus multiflorus</name>
    <dbReference type="NCBI Taxonomy" id="3886"/>
    <lineage>
        <taxon>Eukaryota</taxon>
        <taxon>Viridiplantae</taxon>
        <taxon>Streptophyta</taxon>
        <taxon>Embryophyta</taxon>
        <taxon>Tracheophyta</taxon>
        <taxon>Spermatophyta</taxon>
        <taxon>Magnoliopsida</taxon>
        <taxon>eudicotyledons</taxon>
        <taxon>Gunneridae</taxon>
        <taxon>Pentapetalae</taxon>
        <taxon>rosids</taxon>
        <taxon>fabids</taxon>
        <taxon>Fabales</taxon>
        <taxon>Fabaceae</taxon>
        <taxon>Papilionoideae</taxon>
        <taxon>50 kb inversion clade</taxon>
        <taxon>NPAAA clade</taxon>
        <taxon>indigoferoid/millettioid clade</taxon>
        <taxon>Phaseoleae</taxon>
        <taxon>Phaseolus</taxon>
    </lineage>
</organism>
<proteinExistence type="predicted"/>
<comment type="caution">
    <text evidence="2">The sequence shown here is derived from an EMBL/GenBank/DDBJ whole genome shotgun (WGS) entry which is preliminary data.</text>
</comment>
<dbReference type="EMBL" id="JAYMYR010000106">
    <property type="protein sequence ID" value="KAK7325736.1"/>
    <property type="molecule type" value="Genomic_DNA"/>
</dbReference>
<keyword evidence="4" id="KW-1185">Reference proteome</keyword>
<evidence type="ECO:0000313" key="4">
    <source>
        <dbReference type="Proteomes" id="UP001374584"/>
    </source>
</evidence>
<name>A0AAN9KZ92_PHACN</name>
<gene>
    <name evidence="3" type="ORF">VNO80_33865</name>
    <name evidence="2" type="ORF">VNO80_34005</name>
</gene>
<evidence type="ECO:0000256" key="1">
    <source>
        <dbReference type="SAM" id="Phobius"/>
    </source>
</evidence>
<keyword evidence="1" id="KW-0812">Transmembrane</keyword>